<gene>
    <name evidence="1" type="ORF">SAMN04488522_106170</name>
</gene>
<organism evidence="1 2">
    <name type="scientific">Pedobacter caeni</name>
    <dbReference type="NCBI Taxonomy" id="288992"/>
    <lineage>
        <taxon>Bacteria</taxon>
        <taxon>Pseudomonadati</taxon>
        <taxon>Bacteroidota</taxon>
        <taxon>Sphingobacteriia</taxon>
        <taxon>Sphingobacteriales</taxon>
        <taxon>Sphingobacteriaceae</taxon>
        <taxon>Pedobacter</taxon>
    </lineage>
</organism>
<protein>
    <submittedName>
        <fullName evidence="1">Uncharacterized protein</fullName>
    </submittedName>
</protein>
<dbReference type="EMBL" id="FQUQ01000006">
    <property type="protein sequence ID" value="SHG58774.1"/>
    <property type="molecule type" value="Genomic_DNA"/>
</dbReference>
<keyword evidence="2" id="KW-1185">Reference proteome</keyword>
<name>A0A1M5L110_9SPHI</name>
<dbReference type="Proteomes" id="UP000184287">
    <property type="component" value="Unassembled WGS sequence"/>
</dbReference>
<dbReference type="AlphaFoldDB" id="A0A1M5L110"/>
<dbReference type="RefSeq" id="WP_073236174.1">
    <property type="nucleotide sequence ID" value="NZ_FQUQ01000006.1"/>
</dbReference>
<proteinExistence type="predicted"/>
<sequence length="80" mass="9141">MDSTRTFFKEERDPYYIKGFQKGVESGKNRERARASAEFAERLILGTNHTDEIIAILAGVTIAFVKAKRHSVAKKNRIKK</sequence>
<accession>A0A1M5L110</accession>
<reference evidence="2" key="1">
    <citation type="submission" date="2016-11" db="EMBL/GenBank/DDBJ databases">
        <authorList>
            <person name="Varghese N."/>
            <person name="Submissions S."/>
        </authorList>
    </citation>
    <scope>NUCLEOTIDE SEQUENCE [LARGE SCALE GENOMIC DNA]</scope>
    <source>
        <strain evidence="2">DSM 16990</strain>
    </source>
</reference>
<evidence type="ECO:0000313" key="2">
    <source>
        <dbReference type="Proteomes" id="UP000184287"/>
    </source>
</evidence>
<dbReference type="STRING" id="288992.SAMN04488522_106170"/>
<dbReference type="OrthoDB" id="9850876at2"/>
<evidence type="ECO:0000313" key="1">
    <source>
        <dbReference type="EMBL" id="SHG58774.1"/>
    </source>
</evidence>